<evidence type="ECO:0000313" key="3">
    <source>
        <dbReference type="Proteomes" id="UP001221302"/>
    </source>
</evidence>
<gene>
    <name evidence="2" type="ORF">P0M35_00205</name>
</gene>
<evidence type="ECO:0000313" key="2">
    <source>
        <dbReference type="EMBL" id="MDF1610558.1"/>
    </source>
</evidence>
<feature type="transmembrane region" description="Helical" evidence="1">
    <location>
        <begin position="12"/>
        <end position="34"/>
    </location>
</feature>
<keyword evidence="3" id="KW-1185">Reference proteome</keyword>
<dbReference type="Proteomes" id="UP001221302">
    <property type="component" value="Unassembled WGS sequence"/>
</dbReference>
<dbReference type="InterPro" id="IPR049500">
    <property type="entry name" value="Peptidase_M50B-like"/>
</dbReference>
<evidence type="ECO:0000256" key="1">
    <source>
        <dbReference type="SAM" id="Phobius"/>
    </source>
</evidence>
<reference evidence="2" key="1">
    <citation type="submission" date="2023-03" db="EMBL/GenBank/DDBJ databases">
        <title>Stygiobacter electus gen. nov., sp. nov., facultatively anaerobic thermotolerant bacterium of the class Ignavibacteria from a well of Yessentuki mineral water deposit.</title>
        <authorList>
            <person name="Podosokorskaya O.A."/>
            <person name="Elcheninov A.G."/>
            <person name="Petrova N.F."/>
            <person name="Zavarzina D.G."/>
            <person name="Kublanov I.V."/>
            <person name="Merkel A.Y."/>
        </authorList>
    </citation>
    <scope>NUCLEOTIDE SEQUENCE</scope>
    <source>
        <strain evidence="2">09-Me</strain>
    </source>
</reference>
<protein>
    <submittedName>
        <fullName evidence="2">M50 family metallopeptidase</fullName>
    </submittedName>
</protein>
<dbReference type="AlphaFoldDB" id="A0AAE3TAS5"/>
<feature type="transmembrane region" description="Helical" evidence="1">
    <location>
        <begin position="154"/>
        <end position="171"/>
    </location>
</feature>
<organism evidence="2 3">
    <name type="scientific">Stygiobacter electus</name>
    <dbReference type="NCBI Taxonomy" id="3032292"/>
    <lineage>
        <taxon>Bacteria</taxon>
        <taxon>Pseudomonadati</taxon>
        <taxon>Ignavibacteriota</taxon>
        <taxon>Ignavibacteria</taxon>
        <taxon>Ignavibacteriales</taxon>
        <taxon>Melioribacteraceae</taxon>
        <taxon>Stygiobacter</taxon>
    </lineage>
</organism>
<dbReference type="EMBL" id="JARGDL010000001">
    <property type="protein sequence ID" value="MDF1610558.1"/>
    <property type="molecule type" value="Genomic_DNA"/>
</dbReference>
<dbReference type="PANTHER" id="PTHR33979:SF2">
    <property type="entry name" value="PEPTIDASE M50B-LIKE-DOMAIN-CONTAINING PROTEIN"/>
    <property type="match status" value="1"/>
</dbReference>
<keyword evidence="1" id="KW-1133">Transmembrane helix</keyword>
<name>A0AAE3TAS5_9BACT</name>
<sequence>MNKINFTPKFELILISVLTFFSFVLWDSFLIYPIKMFSVMIHETFHAFTTLLTGGKISSINIDLNLGGKIETEFGSSILISLSGYFGSLFVGLLFFKLSQNEKLFRFFIYSLSIMILIVLANSNPNADYIFISLLIISFLIFIAVFINNNYFQFLIRFLGLVSMIYVLIDLKNDLLNDFYVSDAKILSDIINVNSFLIALVWIFVTSALIFVTVKNFYFRND</sequence>
<feature type="transmembrane region" description="Helical" evidence="1">
    <location>
        <begin position="191"/>
        <end position="214"/>
    </location>
</feature>
<dbReference type="RefSeq" id="WP_321534323.1">
    <property type="nucleotide sequence ID" value="NZ_JARGDL010000001.1"/>
</dbReference>
<proteinExistence type="predicted"/>
<accession>A0AAE3TAS5</accession>
<dbReference type="Pfam" id="PF13398">
    <property type="entry name" value="Peptidase_M50B"/>
    <property type="match status" value="1"/>
</dbReference>
<feature type="transmembrane region" description="Helical" evidence="1">
    <location>
        <begin position="74"/>
        <end position="95"/>
    </location>
</feature>
<keyword evidence="1" id="KW-0472">Membrane</keyword>
<comment type="caution">
    <text evidence="2">The sequence shown here is derived from an EMBL/GenBank/DDBJ whole genome shotgun (WGS) entry which is preliminary data.</text>
</comment>
<dbReference type="PANTHER" id="PTHR33979">
    <property type="entry name" value="OS02G0221600 PROTEIN"/>
    <property type="match status" value="1"/>
</dbReference>
<feature type="transmembrane region" description="Helical" evidence="1">
    <location>
        <begin position="107"/>
        <end position="123"/>
    </location>
</feature>
<keyword evidence="1" id="KW-0812">Transmembrane</keyword>
<feature type="transmembrane region" description="Helical" evidence="1">
    <location>
        <begin position="129"/>
        <end position="147"/>
    </location>
</feature>